<sequence length="86" mass="9913">AFSNALGPGVKHRWTRPYRPQTNGKVERFNRTLMAEWAYAQPYLSEASREAVYGEFLDYYNHRRAHTGIGGLSPLDRVHNLTGNYN</sequence>
<gene>
    <name evidence="2" type="ORF">H9870_03510</name>
</gene>
<dbReference type="Proteomes" id="UP000824190">
    <property type="component" value="Unassembled WGS sequence"/>
</dbReference>
<dbReference type="EMBL" id="DXGC01000035">
    <property type="protein sequence ID" value="HIW90715.1"/>
    <property type="molecule type" value="Genomic_DNA"/>
</dbReference>
<dbReference type="Pfam" id="PF13683">
    <property type="entry name" value="rve_3"/>
    <property type="match status" value="1"/>
</dbReference>
<dbReference type="GO" id="GO:0015074">
    <property type="term" value="P:DNA integration"/>
    <property type="evidence" value="ECO:0007669"/>
    <property type="project" value="InterPro"/>
</dbReference>
<dbReference type="SUPFAM" id="SSF53098">
    <property type="entry name" value="Ribonuclease H-like"/>
    <property type="match status" value="1"/>
</dbReference>
<dbReference type="InterPro" id="IPR012337">
    <property type="entry name" value="RNaseH-like_sf"/>
</dbReference>
<protein>
    <submittedName>
        <fullName evidence="2">Integrase core domain-containing protein</fullName>
    </submittedName>
</protein>
<dbReference type="InterPro" id="IPR001584">
    <property type="entry name" value="Integrase_cat-core"/>
</dbReference>
<evidence type="ECO:0000313" key="2">
    <source>
        <dbReference type="EMBL" id="HIW90715.1"/>
    </source>
</evidence>
<reference evidence="2" key="2">
    <citation type="submission" date="2021-04" db="EMBL/GenBank/DDBJ databases">
        <authorList>
            <person name="Gilroy R."/>
        </authorList>
    </citation>
    <scope>NUCLEOTIDE SEQUENCE</scope>
    <source>
        <strain evidence="2">CHK32-1732</strain>
    </source>
</reference>
<dbReference type="InterPro" id="IPR036397">
    <property type="entry name" value="RNaseH_sf"/>
</dbReference>
<dbReference type="AlphaFoldDB" id="A0A9D1RNM7"/>
<evidence type="ECO:0000313" key="3">
    <source>
        <dbReference type="Proteomes" id="UP000824190"/>
    </source>
</evidence>
<dbReference type="GO" id="GO:0003676">
    <property type="term" value="F:nucleic acid binding"/>
    <property type="evidence" value="ECO:0007669"/>
    <property type="project" value="InterPro"/>
</dbReference>
<dbReference type="PROSITE" id="PS50994">
    <property type="entry name" value="INTEGRASE"/>
    <property type="match status" value="1"/>
</dbReference>
<comment type="caution">
    <text evidence="2">The sequence shown here is derived from an EMBL/GenBank/DDBJ whole genome shotgun (WGS) entry which is preliminary data.</text>
</comment>
<organism evidence="2 3">
    <name type="scientific">Candidatus Corynebacterium avicola</name>
    <dbReference type="NCBI Taxonomy" id="2838527"/>
    <lineage>
        <taxon>Bacteria</taxon>
        <taxon>Bacillati</taxon>
        <taxon>Actinomycetota</taxon>
        <taxon>Actinomycetes</taxon>
        <taxon>Mycobacteriales</taxon>
        <taxon>Corynebacteriaceae</taxon>
        <taxon>Corynebacterium</taxon>
    </lineage>
</organism>
<feature type="non-terminal residue" evidence="2">
    <location>
        <position position="1"/>
    </location>
</feature>
<reference evidence="2" key="1">
    <citation type="journal article" date="2021" name="PeerJ">
        <title>Extensive microbial diversity within the chicken gut microbiome revealed by metagenomics and culture.</title>
        <authorList>
            <person name="Gilroy R."/>
            <person name="Ravi A."/>
            <person name="Getino M."/>
            <person name="Pursley I."/>
            <person name="Horton D.L."/>
            <person name="Alikhan N.F."/>
            <person name="Baker D."/>
            <person name="Gharbi K."/>
            <person name="Hall N."/>
            <person name="Watson M."/>
            <person name="Adriaenssens E.M."/>
            <person name="Foster-Nyarko E."/>
            <person name="Jarju S."/>
            <person name="Secka A."/>
            <person name="Antonio M."/>
            <person name="Oren A."/>
            <person name="Chaudhuri R.R."/>
            <person name="La Ragione R."/>
            <person name="Hildebrand F."/>
            <person name="Pallen M.J."/>
        </authorList>
    </citation>
    <scope>NUCLEOTIDE SEQUENCE</scope>
    <source>
        <strain evidence="2">CHK32-1732</strain>
    </source>
</reference>
<feature type="domain" description="Integrase catalytic" evidence="1">
    <location>
        <begin position="1"/>
        <end position="82"/>
    </location>
</feature>
<proteinExistence type="predicted"/>
<dbReference type="Gene3D" id="3.30.420.10">
    <property type="entry name" value="Ribonuclease H-like superfamily/Ribonuclease H"/>
    <property type="match status" value="1"/>
</dbReference>
<name>A0A9D1RNM7_9CORY</name>
<accession>A0A9D1RNM7</accession>
<evidence type="ECO:0000259" key="1">
    <source>
        <dbReference type="PROSITE" id="PS50994"/>
    </source>
</evidence>